<feature type="domain" description="SIS" evidence="5">
    <location>
        <begin position="122"/>
        <end position="263"/>
    </location>
</feature>
<accession>A0A9X7Y6R3</accession>
<dbReference type="GO" id="GO:0003677">
    <property type="term" value="F:DNA binding"/>
    <property type="evidence" value="ECO:0007669"/>
    <property type="project" value="UniProtKB-KW"/>
</dbReference>
<dbReference type="Gene3D" id="3.40.50.10490">
    <property type="entry name" value="Glucose-6-phosphate isomerase like protein, domain 1"/>
    <property type="match status" value="1"/>
</dbReference>
<sequence>MADILNIIHSKKAQMPKKEQFLAEYISNNIKTVIKSSIQKLSKDTGISTATIVRFCQEIGVDGFSELKLELAALQLPKEPAEYDEIDIGEDVSSIKDKMATRFKSVIDITKSGIDEKTISKLVKEINQASRILAYGVGASGLVANDLYQKFLRLGKAITYTTDFHIAATEIGNFPPNDILILISNQGMTTEISDLLEVGKSVGIKTVLLTAQPRTTIAKKADLVLLTQDIGEPKIRSGATTSMISQLFVVDVLVFAYISRYSDKVFENLKSSNKTTLIHKNKKRGKYEVP</sequence>
<dbReference type="InterPro" id="IPR000281">
    <property type="entry name" value="HTH_RpiR"/>
</dbReference>
<dbReference type="PROSITE" id="PS51071">
    <property type="entry name" value="HTH_RPIR"/>
    <property type="match status" value="1"/>
</dbReference>
<reference evidence="6 7" key="1">
    <citation type="submission" date="2020-01" db="EMBL/GenBank/DDBJ databases">
        <title>Complete and circular genome sequences of six lactobacillus isolates from horses.</title>
        <authorList>
            <person name="Hassan H.M."/>
        </authorList>
    </citation>
    <scope>NUCLEOTIDE SEQUENCE [LARGE SCALE GENOMIC DNA]</scope>
    <source>
        <strain evidence="6 7">3DG</strain>
    </source>
</reference>
<dbReference type="PANTHER" id="PTHR30514:SF1">
    <property type="entry name" value="HTH-TYPE TRANSCRIPTIONAL REGULATOR HEXR-RELATED"/>
    <property type="match status" value="1"/>
</dbReference>
<organism evidence="6 7">
    <name type="scientific">Lactobacillus johnsonii</name>
    <dbReference type="NCBI Taxonomy" id="33959"/>
    <lineage>
        <taxon>Bacteria</taxon>
        <taxon>Bacillati</taxon>
        <taxon>Bacillota</taxon>
        <taxon>Bacilli</taxon>
        <taxon>Lactobacillales</taxon>
        <taxon>Lactobacillaceae</taxon>
        <taxon>Lactobacillus</taxon>
    </lineage>
</organism>
<keyword evidence="3" id="KW-0804">Transcription</keyword>
<dbReference type="InterPro" id="IPR046348">
    <property type="entry name" value="SIS_dom_sf"/>
</dbReference>
<evidence type="ECO:0000313" key="7">
    <source>
        <dbReference type="Proteomes" id="UP000510788"/>
    </source>
</evidence>
<dbReference type="EMBL" id="CP047409">
    <property type="protein sequence ID" value="QLL68972.1"/>
    <property type="molecule type" value="Genomic_DNA"/>
</dbReference>
<dbReference type="SUPFAM" id="SSF53697">
    <property type="entry name" value="SIS domain"/>
    <property type="match status" value="1"/>
</dbReference>
<dbReference type="InterPro" id="IPR035472">
    <property type="entry name" value="RpiR-like_SIS"/>
</dbReference>
<dbReference type="GO" id="GO:0003700">
    <property type="term" value="F:DNA-binding transcription factor activity"/>
    <property type="evidence" value="ECO:0007669"/>
    <property type="project" value="InterPro"/>
</dbReference>
<dbReference type="SUPFAM" id="SSF46689">
    <property type="entry name" value="Homeodomain-like"/>
    <property type="match status" value="1"/>
</dbReference>
<evidence type="ECO:0000256" key="3">
    <source>
        <dbReference type="ARBA" id="ARBA00023163"/>
    </source>
</evidence>
<dbReference type="InterPro" id="IPR036388">
    <property type="entry name" value="WH-like_DNA-bd_sf"/>
</dbReference>
<dbReference type="Pfam" id="PF01418">
    <property type="entry name" value="HTH_6"/>
    <property type="match status" value="1"/>
</dbReference>
<evidence type="ECO:0000256" key="2">
    <source>
        <dbReference type="ARBA" id="ARBA00023125"/>
    </source>
</evidence>
<dbReference type="Gene3D" id="1.10.10.10">
    <property type="entry name" value="Winged helix-like DNA-binding domain superfamily/Winged helix DNA-binding domain"/>
    <property type="match status" value="1"/>
</dbReference>
<keyword evidence="2" id="KW-0238">DNA-binding</keyword>
<dbReference type="InterPro" id="IPR001347">
    <property type="entry name" value="SIS_dom"/>
</dbReference>
<name>A0A9X7Y6R3_LACJH</name>
<protein>
    <submittedName>
        <fullName evidence="6">SIS domain-containing protein</fullName>
    </submittedName>
</protein>
<keyword evidence="1" id="KW-0805">Transcription regulation</keyword>
<evidence type="ECO:0000313" key="6">
    <source>
        <dbReference type="EMBL" id="QLL68972.1"/>
    </source>
</evidence>
<dbReference type="PANTHER" id="PTHR30514">
    <property type="entry name" value="GLUCOKINASE"/>
    <property type="match status" value="1"/>
</dbReference>
<dbReference type="GO" id="GO:1901135">
    <property type="term" value="P:carbohydrate derivative metabolic process"/>
    <property type="evidence" value="ECO:0007669"/>
    <property type="project" value="InterPro"/>
</dbReference>
<evidence type="ECO:0000256" key="1">
    <source>
        <dbReference type="ARBA" id="ARBA00023015"/>
    </source>
</evidence>
<dbReference type="CDD" id="cd05013">
    <property type="entry name" value="SIS_RpiR"/>
    <property type="match status" value="1"/>
</dbReference>
<dbReference type="Proteomes" id="UP000510788">
    <property type="component" value="Chromosome"/>
</dbReference>
<feature type="domain" description="HTH rpiR-type" evidence="4">
    <location>
        <begin position="2"/>
        <end position="78"/>
    </location>
</feature>
<dbReference type="InterPro" id="IPR009057">
    <property type="entry name" value="Homeodomain-like_sf"/>
</dbReference>
<dbReference type="GO" id="GO:0097367">
    <property type="term" value="F:carbohydrate derivative binding"/>
    <property type="evidence" value="ECO:0007669"/>
    <property type="project" value="InterPro"/>
</dbReference>
<dbReference type="RefSeq" id="WP_180873312.1">
    <property type="nucleotide sequence ID" value="NZ_CP047409.1"/>
</dbReference>
<dbReference type="Pfam" id="PF01380">
    <property type="entry name" value="SIS"/>
    <property type="match status" value="1"/>
</dbReference>
<gene>
    <name evidence="6" type="ORF">GTO82_09435</name>
</gene>
<evidence type="ECO:0000259" key="4">
    <source>
        <dbReference type="PROSITE" id="PS51071"/>
    </source>
</evidence>
<evidence type="ECO:0000259" key="5">
    <source>
        <dbReference type="PROSITE" id="PS51464"/>
    </source>
</evidence>
<dbReference type="InterPro" id="IPR047640">
    <property type="entry name" value="RpiR-like"/>
</dbReference>
<dbReference type="AlphaFoldDB" id="A0A9X7Y6R3"/>
<proteinExistence type="predicted"/>
<dbReference type="PROSITE" id="PS51464">
    <property type="entry name" value="SIS"/>
    <property type="match status" value="1"/>
</dbReference>